<reference evidence="1" key="1">
    <citation type="submission" date="2022-11" db="EMBL/GenBank/DDBJ databases">
        <title>Minimal conservation of predation-associated metabolite biosynthetic gene clusters underscores biosynthetic potential of Myxococcota including descriptions for ten novel species: Archangium lansinium sp. nov., Myxococcus landrumus sp. nov., Nannocystis bai.</title>
        <authorList>
            <person name="Ahearne A."/>
            <person name="Stevens C."/>
            <person name="Dowd S."/>
        </authorList>
    </citation>
    <scope>NUCLEOTIDE SEQUENCE</scope>
    <source>
        <strain evidence="1">Fl3</strain>
    </source>
</reference>
<sequence length="107" mass="12462">MPSQISPEDLDLLYPEDLDLYYVWNWDWSVRENVDEIVRWFPGLAVERGSLERLVDRALRGEEEPFRGEFYLRSGTEEQLAEAATRACALGVAYLMHRRAGRADEAR</sequence>
<evidence type="ECO:0000313" key="2">
    <source>
        <dbReference type="Proteomes" id="UP001164459"/>
    </source>
</evidence>
<gene>
    <name evidence="1" type="ORF">O0S08_38210</name>
</gene>
<dbReference type="EMBL" id="CP114040">
    <property type="protein sequence ID" value="WAS92052.1"/>
    <property type="molecule type" value="Genomic_DNA"/>
</dbReference>
<accession>A0ABY7GYI8</accession>
<proteinExistence type="predicted"/>
<keyword evidence="2" id="KW-1185">Reference proteome</keyword>
<evidence type="ECO:0000313" key="1">
    <source>
        <dbReference type="EMBL" id="WAS92052.1"/>
    </source>
</evidence>
<dbReference type="Proteomes" id="UP001164459">
    <property type="component" value="Chromosome"/>
</dbReference>
<protein>
    <submittedName>
        <fullName evidence="1">Uncharacterized protein</fullName>
    </submittedName>
</protein>
<dbReference type="RefSeq" id="WP_269034404.1">
    <property type="nucleotide sequence ID" value="NZ_CP114040.1"/>
</dbReference>
<name>A0ABY7GYI8_9BACT</name>
<organism evidence="1 2">
    <name type="scientific">Nannocystis punicea</name>
    <dbReference type="NCBI Taxonomy" id="2995304"/>
    <lineage>
        <taxon>Bacteria</taxon>
        <taxon>Pseudomonadati</taxon>
        <taxon>Myxococcota</taxon>
        <taxon>Polyangia</taxon>
        <taxon>Nannocystales</taxon>
        <taxon>Nannocystaceae</taxon>
        <taxon>Nannocystis</taxon>
    </lineage>
</organism>